<name>A0ABQ8IW19_DERPT</name>
<feature type="transmembrane region" description="Helical" evidence="1">
    <location>
        <begin position="7"/>
        <end position="25"/>
    </location>
</feature>
<keyword evidence="1" id="KW-1133">Transmembrane helix</keyword>
<dbReference type="EMBL" id="NJHN03000107">
    <property type="protein sequence ID" value="KAH9414511.1"/>
    <property type="molecule type" value="Genomic_DNA"/>
</dbReference>
<dbReference type="Proteomes" id="UP000887458">
    <property type="component" value="Unassembled WGS sequence"/>
</dbReference>
<evidence type="ECO:0000313" key="3">
    <source>
        <dbReference type="Proteomes" id="UP000887458"/>
    </source>
</evidence>
<reference evidence="2 3" key="2">
    <citation type="journal article" date="2022" name="Mol. Biol. Evol.">
        <title>Comparative Genomics Reveals Insights into the Divergent Evolution of Astigmatic Mites and Household Pest Adaptations.</title>
        <authorList>
            <person name="Xiong Q."/>
            <person name="Wan A.T."/>
            <person name="Liu X."/>
            <person name="Fung C.S."/>
            <person name="Xiao X."/>
            <person name="Malainual N."/>
            <person name="Hou J."/>
            <person name="Wang L."/>
            <person name="Wang M."/>
            <person name="Yang K.Y."/>
            <person name="Cui Y."/>
            <person name="Leung E.L."/>
            <person name="Nong W."/>
            <person name="Shin S.K."/>
            <person name="Au S.W."/>
            <person name="Jeong K.Y."/>
            <person name="Chew F.T."/>
            <person name="Hui J.H."/>
            <person name="Leung T.F."/>
            <person name="Tungtrongchitr A."/>
            <person name="Zhong N."/>
            <person name="Liu Z."/>
            <person name="Tsui S.K."/>
        </authorList>
    </citation>
    <scope>NUCLEOTIDE SEQUENCE [LARGE SCALE GENOMIC DNA]</scope>
    <source>
        <strain evidence="2">Derp</strain>
    </source>
</reference>
<reference evidence="2 3" key="1">
    <citation type="journal article" date="2018" name="J. Allergy Clin. Immunol.">
        <title>High-quality assembly of Dermatophagoides pteronyssinus genome and transcriptome reveals a wide range of novel allergens.</title>
        <authorList>
            <person name="Liu X.Y."/>
            <person name="Yang K.Y."/>
            <person name="Wang M.Q."/>
            <person name="Kwok J.S."/>
            <person name="Zeng X."/>
            <person name="Yang Z."/>
            <person name="Xiao X.J."/>
            <person name="Lau C.P."/>
            <person name="Li Y."/>
            <person name="Huang Z.M."/>
            <person name="Ba J.G."/>
            <person name="Yim A.K."/>
            <person name="Ouyang C.Y."/>
            <person name="Ngai S.M."/>
            <person name="Chan T.F."/>
            <person name="Leung E.L."/>
            <person name="Liu L."/>
            <person name="Liu Z.G."/>
            <person name="Tsui S.K."/>
        </authorList>
    </citation>
    <scope>NUCLEOTIDE SEQUENCE [LARGE SCALE GENOMIC DNA]</scope>
    <source>
        <strain evidence="2">Derp</strain>
    </source>
</reference>
<sequence length="103" mass="11520">MVKTIHFFFFHGYFHPITLLLLLLANVSTIACNQIATAIAPASGFFNQCFSLTYDARPTFARISRAAVDSDIILAKRLSSKSSLIDRHCLRPIIIPLRPSNLK</sequence>
<keyword evidence="1" id="KW-0472">Membrane</keyword>
<evidence type="ECO:0000256" key="1">
    <source>
        <dbReference type="SAM" id="Phobius"/>
    </source>
</evidence>
<organism evidence="2 3">
    <name type="scientific">Dermatophagoides pteronyssinus</name>
    <name type="common">European house dust mite</name>
    <dbReference type="NCBI Taxonomy" id="6956"/>
    <lineage>
        <taxon>Eukaryota</taxon>
        <taxon>Metazoa</taxon>
        <taxon>Ecdysozoa</taxon>
        <taxon>Arthropoda</taxon>
        <taxon>Chelicerata</taxon>
        <taxon>Arachnida</taxon>
        <taxon>Acari</taxon>
        <taxon>Acariformes</taxon>
        <taxon>Sarcoptiformes</taxon>
        <taxon>Astigmata</taxon>
        <taxon>Psoroptidia</taxon>
        <taxon>Analgoidea</taxon>
        <taxon>Pyroglyphidae</taxon>
        <taxon>Dermatophagoidinae</taxon>
        <taxon>Dermatophagoides</taxon>
    </lineage>
</organism>
<accession>A0ABQ8IW19</accession>
<proteinExistence type="predicted"/>
<dbReference type="PROSITE" id="PS51257">
    <property type="entry name" value="PROKAR_LIPOPROTEIN"/>
    <property type="match status" value="1"/>
</dbReference>
<comment type="caution">
    <text evidence="2">The sequence shown here is derived from an EMBL/GenBank/DDBJ whole genome shotgun (WGS) entry which is preliminary data.</text>
</comment>
<evidence type="ECO:0000313" key="2">
    <source>
        <dbReference type="EMBL" id="KAH9414511.1"/>
    </source>
</evidence>
<gene>
    <name evidence="2" type="ORF">DERP_008706</name>
</gene>
<protein>
    <recommendedName>
        <fullName evidence="4">Secreted protein</fullName>
    </recommendedName>
</protein>
<keyword evidence="1" id="KW-0812">Transmembrane</keyword>
<keyword evidence="3" id="KW-1185">Reference proteome</keyword>
<evidence type="ECO:0008006" key="4">
    <source>
        <dbReference type="Google" id="ProtNLM"/>
    </source>
</evidence>